<dbReference type="InterPro" id="IPR018968">
    <property type="entry name" value="Phasin"/>
</dbReference>
<accession>A0A0R3BL50</accession>
<dbReference type="Proteomes" id="UP000436468">
    <property type="component" value="Unassembled WGS sequence"/>
</dbReference>
<comment type="caution">
    <text evidence="1">The sequence shown here is derived from an EMBL/GenBank/DDBJ whole genome shotgun (WGS) entry which is preliminary data.</text>
</comment>
<dbReference type="GeneID" id="92954219"/>
<dbReference type="AlphaFoldDB" id="A0A0R3BL50"/>
<dbReference type="Pfam" id="PF09361">
    <property type="entry name" value="Phasin_2"/>
    <property type="match status" value="1"/>
</dbReference>
<organism evidence="1 2">
    <name type="scientific">Bradyrhizobium pachyrhizi</name>
    <dbReference type="NCBI Taxonomy" id="280333"/>
    <lineage>
        <taxon>Bacteria</taxon>
        <taxon>Pseudomonadati</taxon>
        <taxon>Pseudomonadota</taxon>
        <taxon>Alphaproteobacteria</taxon>
        <taxon>Hyphomicrobiales</taxon>
        <taxon>Nitrobacteraceae</taxon>
        <taxon>Bradyrhizobium</taxon>
    </lineage>
</organism>
<protein>
    <submittedName>
        <fullName evidence="1">Phasin family protein</fullName>
    </submittedName>
</protein>
<name>A0A0R3BL50_9BRAD</name>
<gene>
    <name evidence="1" type="ORF">GPL21_02580</name>
</gene>
<reference evidence="1 2" key="1">
    <citation type="submission" date="2019-12" db="EMBL/GenBank/DDBJ databases">
        <title>Draft genome sequences Bradyrhizobium cajani AMBPC1010, Bradyrhizobium pachyrhizi AMBPC1040 and Bradyrhizobium yuanmingense ALSPC3051, three plant growth promoting strains isolated from nodules of Cajanus cajan L. in Dominican Republic.</title>
        <authorList>
            <person name="Flores-Felix J.D."/>
            <person name="Araujo J."/>
            <person name="Diaz-Alcantara C."/>
            <person name="Gonzalez-Andres F."/>
            <person name="Velazquez E."/>
        </authorList>
    </citation>
    <scope>NUCLEOTIDE SEQUENCE [LARGE SCALE GENOMIC DNA]</scope>
    <source>
        <strain evidence="1 2">1040</strain>
    </source>
</reference>
<dbReference type="RefSeq" id="WP_016844841.1">
    <property type="nucleotide sequence ID" value="NZ_CP121667.1"/>
</dbReference>
<evidence type="ECO:0000313" key="1">
    <source>
        <dbReference type="EMBL" id="MVT64003.1"/>
    </source>
</evidence>
<proteinExistence type="predicted"/>
<keyword evidence="2" id="KW-1185">Reference proteome</keyword>
<evidence type="ECO:0000313" key="2">
    <source>
        <dbReference type="Proteomes" id="UP000436468"/>
    </source>
</evidence>
<sequence>MVKIEDIQNYGKEHFESVTASANNLQSGVQAIATAYGDYAKKSFEDTKSFVEKLSGVKSLDKALEAQTEYLRSSYETFVAESQKIAGLYSDCAKQTFKPYEGLVSKFAPAAQ</sequence>
<dbReference type="EMBL" id="WQNF01000002">
    <property type="protein sequence ID" value="MVT64003.1"/>
    <property type="molecule type" value="Genomic_DNA"/>
</dbReference>